<dbReference type="InterPro" id="IPR057475">
    <property type="entry name" value="CUT_C"/>
</dbReference>
<dbReference type="GO" id="GO:0005886">
    <property type="term" value="C:plasma membrane"/>
    <property type="evidence" value="ECO:0007669"/>
    <property type="project" value="UniProtKB-SubCell"/>
</dbReference>
<sequence length="375" mass="41214">MTSELFLFLLLLMSQTTSAGDVTLPNEVVGEPIVNCAADAIYVKLRTNATFTGHVDVKYTPNRLCFQSLVTNNQIELLIPHEECSVARRRSLHPSGVIIEASVSVSFHAEFTTADDRVFNLQCFHQKKSNGSSALVVGSPKLPPQDANEPSCSYEVLDSSGGLATRVALGETVEHLWSCSNVYESCLWIQSCRLVAGSSQHDVIDEKGCSLHEDLMPQLTYFNRTSVGVNVSVFGVSHSPLVYFSCQIRLNPALPTGECPVPDCTAKTQAHRRHRSVSAASLPVLDVRSQNIEISQILEKRKNEPKVQEISSCAEPAQEVQLAEQKKEMEISEMCFDMFTVTVGVALAVLMSVVLIAMLAAFVFRRKNYEIASNT</sequence>
<keyword evidence="12" id="KW-1185">Reference proteome</keyword>
<comment type="caution">
    <text evidence="11">The sequence shown here is derived from an EMBL/GenBank/DDBJ whole genome shotgun (WGS) entry which is preliminary data.</text>
</comment>
<evidence type="ECO:0000256" key="4">
    <source>
        <dbReference type="ARBA" id="ARBA00022692"/>
    </source>
</evidence>
<dbReference type="Pfam" id="PF25301">
    <property type="entry name" value="CUT_C"/>
    <property type="match status" value="1"/>
</dbReference>
<evidence type="ECO:0000256" key="7">
    <source>
        <dbReference type="ARBA" id="ARBA00023136"/>
    </source>
</evidence>
<keyword evidence="6 8" id="KW-1133">Transmembrane helix</keyword>
<proteinExistence type="predicted"/>
<dbReference type="SMART" id="SM00241">
    <property type="entry name" value="ZP"/>
    <property type="match status" value="1"/>
</dbReference>
<keyword evidence="4 8" id="KW-0812">Transmembrane</keyword>
<keyword evidence="3" id="KW-1003">Cell membrane</keyword>
<dbReference type="PANTHER" id="PTHR22907:SF17">
    <property type="entry name" value="ZP DOMAIN-CONTAINING PROTEIN"/>
    <property type="match status" value="1"/>
</dbReference>
<evidence type="ECO:0000256" key="6">
    <source>
        <dbReference type="ARBA" id="ARBA00022989"/>
    </source>
</evidence>
<comment type="subcellular location">
    <subcellularLocation>
        <location evidence="1">Cell membrane</location>
        <topology evidence="1">Single-pass type I membrane protein</topology>
    </subcellularLocation>
</comment>
<evidence type="ECO:0000259" key="10">
    <source>
        <dbReference type="PROSITE" id="PS51034"/>
    </source>
</evidence>
<dbReference type="PANTHER" id="PTHR22907">
    <property type="entry name" value="GH04558P"/>
    <property type="match status" value="1"/>
</dbReference>
<organism evidence="11 12">
    <name type="scientific">Caenorhabditis auriculariae</name>
    <dbReference type="NCBI Taxonomy" id="2777116"/>
    <lineage>
        <taxon>Eukaryota</taxon>
        <taxon>Metazoa</taxon>
        <taxon>Ecdysozoa</taxon>
        <taxon>Nematoda</taxon>
        <taxon>Chromadorea</taxon>
        <taxon>Rhabditida</taxon>
        <taxon>Rhabditina</taxon>
        <taxon>Rhabditomorpha</taxon>
        <taxon>Rhabditoidea</taxon>
        <taxon>Rhabditidae</taxon>
        <taxon>Peloderinae</taxon>
        <taxon>Caenorhabditis</taxon>
    </lineage>
</organism>
<feature type="chain" id="PRO_5035877164" description="ZP domain-containing protein" evidence="9">
    <location>
        <begin position="20"/>
        <end position="375"/>
    </location>
</feature>
<accession>A0A8S1HNI9</accession>
<evidence type="ECO:0000313" key="12">
    <source>
        <dbReference type="Proteomes" id="UP000835052"/>
    </source>
</evidence>
<evidence type="ECO:0000256" key="2">
    <source>
        <dbReference type="ARBA" id="ARBA00022460"/>
    </source>
</evidence>
<keyword evidence="2" id="KW-0193">Cuticle</keyword>
<dbReference type="Proteomes" id="UP000835052">
    <property type="component" value="Unassembled WGS sequence"/>
</dbReference>
<keyword evidence="7 8" id="KW-0472">Membrane</keyword>
<feature type="transmembrane region" description="Helical" evidence="8">
    <location>
        <begin position="338"/>
        <end position="364"/>
    </location>
</feature>
<feature type="domain" description="ZP" evidence="10">
    <location>
        <begin position="35"/>
        <end position="271"/>
    </location>
</feature>
<gene>
    <name evidence="11" type="ORF">CAUJ_LOCUS11760</name>
</gene>
<evidence type="ECO:0000256" key="9">
    <source>
        <dbReference type="SAM" id="SignalP"/>
    </source>
</evidence>
<reference evidence="11" key="1">
    <citation type="submission" date="2020-10" db="EMBL/GenBank/DDBJ databases">
        <authorList>
            <person name="Kikuchi T."/>
        </authorList>
    </citation>
    <scope>NUCLEOTIDE SEQUENCE</scope>
    <source>
        <strain evidence="11">NKZ352</strain>
    </source>
</reference>
<name>A0A8S1HNI9_9PELO</name>
<dbReference type="GO" id="GO:0042302">
    <property type="term" value="F:structural constituent of cuticle"/>
    <property type="evidence" value="ECO:0007669"/>
    <property type="project" value="UniProtKB-KW"/>
</dbReference>
<dbReference type="PROSITE" id="PS51034">
    <property type="entry name" value="ZP_2"/>
    <property type="match status" value="1"/>
</dbReference>
<dbReference type="InterPro" id="IPR056953">
    <property type="entry name" value="CUT_N"/>
</dbReference>
<evidence type="ECO:0000313" key="11">
    <source>
        <dbReference type="EMBL" id="CAD6195842.1"/>
    </source>
</evidence>
<keyword evidence="5 9" id="KW-0732">Signal</keyword>
<evidence type="ECO:0000256" key="8">
    <source>
        <dbReference type="SAM" id="Phobius"/>
    </source>
</evidence>
<dbReference type="EMBL" id="CAJGYM010000061">
    <property type="protein sequence ID" value="CAD6195842.1"/>
    <property type="molecule type" value="Genomic_DNA"/>
</dbReference>
<dbReference type="AlphaFoldDB" id="A0A8S1HNI9"/>
<dbReference type="OrthoDB" id="5855819at2759"/>
<protein>
    <recommendedName>
        <fullName evidence="10">ZP domain-containing protein</fullName>
    </recommendedName>
</protein>
<dbReference type="Pfam" id="PF25057">
    <property type="entry name" value="CUT_N"/>
    <property type="match status" value="1"/>
</dbReference>
<evidence type="ECO:0000256" key="5">
    <source>
        <dbReference type="ARBA" id="ARBA00022729"/>
    </source>
</evidence>
<dbReference type="InterPro" id="IPR051962">
    <property type="entry name" value="Cuticlin"/>
</dbReference>
<evidence type="ECO:0000256" key="1">
    <source>
        <dbReference type="ARBA" id="ARBA00004251"/>
    </source>
</evidence>
<feature type="signal peptide" evidence="9">
    <location>
        <begin position="1"/>
        <end position="19"/>
    </location>
</feature>
<dbReference type="InterPro" id="IPR001507">
    <property type="entry name" value="ZP_dom"/>
</dbReference>
<evidence type="ECO:0000256" key="3">
    <source>
        <dbReference type="ARBA" id="ARBA00022475"/>
    </source>
</evidence>